<sequence>MMDTIIHPLDLPEIRLVLADILSLHTLTVCARVNKEWYRSFMPPVWRHTSLQAEAERTGASSARAPTLELAIKHREVIQGLAIRDLNEWRVRQRRELWAAISGFPVLRSLAFQQTSTTQTVVKPETIQLLKPRFLHLTAVDFHPNINLASESYEEIMSSCPQLLTLRGGNVKALVLTQGRPWACTMLRLWSLCLDFGTTDDYRRRIADSATGPLDSATGPLDSATGPSDSAIGPSDSETSSSMEKVVEQQIEQMRKEARRQLFERISLLVHLESADFRQVNPIGCSGPLLQLDRHESSLELLLQCPRLKEVMFDWDKSELETYDWIKTHWQQIKVNSPPTWHDDYDEDEDEDEDGYGSNDSDFNLSPAYEYRTSRYHHWSDDYSLDDDYYSEDDYYWNS</sequence>
<organism evidence="2 3">
    <name type="scientific">Entomortierella parvispora</name>
    <dbReference type="NCBI Taxonomy" id="205924"/>
    <lineage>
        <taxon>Eukaryota</taxon>
        <taxon>Fungi</taxon>
        <taxon>Fungi incertae sedis</taxon>
        <taxon>Mucoromycota</taxon>
        <taxon>Mortierellomycotina</taxon>
        <taxon>Mortierellomycetes</taxon>
        <taxon>Mortierellales</taxon>
        <taxon>Mortierellaceae</taxon>
        <taxon>Entomortierella</taxon>
    </lineage>
</organism>
<accession>A0A9P3HCN0</accession>
<proteinExistence type="predicted"/>
<feature type="region of interest" description="Disordered" evidence="1">
    <location>
        <begin position="210"/>
        <end position="249"/>
    </location>
</feature>
<reference evidence="2" key="2">
    <citation type="journal article" date="2022" name="Microbiol. Resour. Announc.">
        <title>Whole-Genome Sequence of Entomortierella parvispora E1425, a Mucoromycotan Fungus Associated with Burkholderiaceae-Related Endosymbiotic Bacteria.</title>
        <authorList>
            <person name="Herlambang A."/>
            <person name="Guo Y."/>
            <person name="Takashima Y."/>
            <person name="Narisawa K."/>
            <person name="Ohta H."/>
            <person name="Nishizawa T."/>
        </authorList>
    </citation>
    <scope>NUCLEOTIDE SEQUENCE</scope>
    <source>
        <strain evidence="2">E1425</strain>
    </source>
</reference>
<name>A0A9P3HCN0_9FUNG</name>
<dbReference type="AlphaFoldDB" id="A0A9P3HCN0"/>
<gene>
    <name evidence="2" type="ORF">EMPS_06623</name>
</gene>
<comment type="caution">
    <text evidence="2">The sequence shown here is derived from an EMBL/GenBank/DDBJ whole genome shotgun (WGS) entry which is preliminary data.</text>
</comment>
<evidence type="ECO:0000313" key="3">
    <source>
        <dbReference type="Proteomes" id="UP000827284"/>
    </source>
</evidence>
<feature type="region of interest" description="Disordered" evidence="1">
    <location>
        <begin position="338"/>
        <end position="366"/>
    </location>
</feature>
<evidence type="ECO:0008006" key="4">
    <source>
        <dbReference type="Google" id="ProtNLM"/>
    </source>
</evidence>
<dbReference type="EMBL" id="BQFW01000008">
    <property type="protein sequence ID" value="GJJ74265.1"/>
    <property type="molecule type" value="Genomic_DNA"/>
</dbReference>
<dbReference type="OrthoDB" id="2354556at2759"/>
<evidence type="ECO:0000313" key="2">
    <source>
        <dbReference type="EMBL" id="GJJ74265.1"/>
    </source>
</evidence>
<reference evidence="2" key="1">
    <citation type="submission" date="2021-11" db="EMBL/GenBank/DDBJ databases">
        <authorList>
            <person name="Herlambang A."/>
            <person name="Guo Y."/>
            <person name="Takashima Y."/>
            <person name="Nishizawa T."/>
        </authorList>
    </citation>
    <scope>NUCLEOTIDE SEQUENCE</scope>
    <source>
        <strain evidence="2">E1425</strain>
    </source>
</reference>
<protein>
    <recommendedName>
        <fullName evidence="4">F-box domain-containing protein</fullName>
    </recommendedName>
</protein>
<keyword evidence="3" id="KW-1185">Reference proteome</keyword>
<feature type="compositionally biased region" description="Acidic residues" evidence="1">
    <location>
        <begin position="344"/>
        <end position="355"/>
    </location>
</feature>
<dbReference type="Proteomes" id="UP000827284">
    <property type="component" value="Unassembled WGS sequence"/>
</dbReference>
<evidence type="ECO:0000256" key="1">
    <source>
        <dbReference type="SAM" id="MobiDB-lite"/>
    </source>
</evidence>